<dbReference type="SUPFAM" id="SSF52058">
    <property type="entry name" value="L domain-like"/>
    <property type="match status" value="2"/>
</dbReference>
<evidence type="ECO:0000313" key="1">
    <source>
        <dbReference type="EMBL" id="KAK8836672.1"/>
    </source>
</evidence>
<keyword evidence="2" id="KW-1185">Reference proteome</keyword>
<reference evidence="1 2" key="1">
    <citation type="submission" date="2024-04" db="EMBL/GenBank/DDBJ databases">
        <title>Tritrichomonas musculus Genome.</title>
        <authorList>
            <person name="Alves-Ferreira E."/>
            <person name="Grigg M."/>
            <person name="Lorenzi H."/>
            <person name="Galac M."/>
        </authorList>
    </citation>
    <scope>NUCLEOTIDE SEQUENCE [LARGE SCALE GENOMIC DNA]</scope>
    <source>
        <strain evidence="1 2">EAF2021</strain>
    </source>
</reference>
<dbReference type="PANTHER" id="PTHR45661:SF3">
    <property type="entry name" value="IG-LIKE DOMAIN-CONTAINING PROTEIN"/>
    <property type="match status" value="1"/>
</dbReference>
<dbReference type="Pfam" id="PF13306">
    <property type="entry name" value="LRR_5"/>
    <property type="match status" value="2"/>
</dbReference>
<accession>A0ABR2GTJ4</accession>
<dbReference type="SUPFAM" id="SSF48403">
    <property type="entry name" value="Ankyrin repeat"/>
    <property type="match status" value="1"/>
</dbReference>
<proteinExistence type="predicted"/>
<name>A0ABR2GTJ4_9EUKA</name>
<dbReference type="Gene3D" id="3.80.10.10">
    <property type="entry name" value="Ribonuclease Inhibitor"/>
    <property type="match status" value="4"/>
</dbReference>
<dbReference type="InterPro" id="IPR032675">
    <property type="entry name" value="LRR_dom_sf"/>
</dbReference>
<evidence type="ECO:0000313" key="2">
    <source>
        <dbReference type="Proteomes" id="UP001470230"/>
    </source>
</evidence>
<dbReference type="EMBL" id="JAPFFF010000064">
    <property type="protein sequence ID" value="KAK8836672.1"/>
    <property type="molecule type" value="Genomic_DNA"/>
</dbReference>
<dbReference type="PANTHER" id="PTHR45661">
    <property type="entry name" value="SURFACE ANTIGEN"/>
    <property type="match status" value="1"/>
</dbReference>
<dbReference type="InterPro" id="IPR036770">
    <property type="entry name" value="Ankyrin_rpt-contain_sf"/>
</dbReference>
<organism evidence="1 2">
    <name type="scientific">Tritrichomonas musculus</name>
    <dbReference type="NCBI Taxonomy" id="1915356"/>
    <lineage>
        <taxon>Eukaryota</taxon>
        <taxon>Metamonada</taxon>
        <taxon>Parabasalia</taxon>
        <taxon>Tritrichomonadida</taxon>
        <taxon>Tritrichomonadidae</taxon>
        <taxon>Tritrichomonas</taxon>
    </lineage>
</organism>
<dbReference type="InterPro" id="IPR053139">
    <property type="entry name" value="Surface_bspA-like"/>
</dbReference>
<dbReference type="InterPro" id="IPR026906">
    <property type="entry name" value="LRR_5"/>
</dbReference>
<sequence length="698" mass="79804">MELLSVYQKKKEIYSHILNFIDNIHNSNDDFQVLANIFTKNNISQNQEELINIFSCIISIIKNHRRHPCFFKNICNIILYFSTDIPKIFSKETLFEQFKDIPQVLTFLLQNKILIFDQDIFHKRFENSNSKDHQYKITLYPGYRDFLRKKSKRKAIENTISKIDPNLLSTIDEKVQIGENDSYICTIIRQDAIQDFVCYINLTNKPFNSFIPFSLFESNSILRKKGKITMIQYAAFQGSLKILQYMSQKEAEFDQSLWIFGIHSNNAKILHFLENHQVPLPKGGYETCLIEAVKCHHNDIVRYIENNFILKESENIFWYSHKYQNWSHFPDNIDTFFSEIKHKDGLYYCLNFSEIVIPPSVTTIGKYTFKGFANLRSISIPSNVTKIKRSAFEGCTSLNKISLHSSSISASYKSFYGPMNVQFYNDKNCIPKKFFLASTINQIEIASPITMILDYAFNRCESLKQITLPSSLIDICVGAFSECSSLEIISIPSSVEKIGSHSFLNCKLLKKVTIPSSSRLKMIGKYAFNNSFNFKEIKVYSFCYCSSLKEIVIPPSITYFEISAFSNCTSLKKIIIPPTITQFDECPFSGCSALEEIIIPNSVKCIGGSCFINCSSLKHVELSSNLGSIPNNMFCGCKSLEELTIPSSATDIRFDAFRDCISLKKITIPSSVKKICFGVFKGCNSLAQIDIPSSVTEI</sequence>
<dbReference type="Proteomes" id="UP001470230">
    <property type="component" value="Unassembled WGS sequence"/>
</dbReference>
<gene>
    <name evidence="1" type="ORF">M9Y10_037609</name>
</gene>
<comment type="caution">
    <text evidence="1">The sequence shown here is derived from an EMBL/GenBank/DDBJ whole genome shotgun (WGS) entry which is preliminary data.</text>
</comment>
<protein>
    <submittedName>
        <fullName evidence="1">Uncharacterized protein</fullName>
    </submittedName>
</protein>